<sequence length="214" mass="22602">MRVQGALLALLRHCPNSRSPALSSVEGPGCCLHDVPPVLLAAALLFSYAIQGASQMKECSHCEVAPMARGAPTSPLGRCPTSRSSASLLVGEGQIHPTMVDSPHPPLFHQRTGVLRARAGSPLFVLRGRAPSRRPACVVTLLPASVLAAVPVRSAQRRPQHSEVGPPCVATLICSFGAGRGSCEVGLAAPPRLRGRAPSHHHFCSRLQRRPRVP</sequence>
<evidence type="ECO:0000313" key="2">
    <source>
        <dbReference type="EMBL" id="KAJ1199014.1"/>
    </source>
</evidence>
<evidence type="ECO:0000256" key="1">
    <source>
        <dbReference type="SAM" id="MobiDB-lite"/>
    </source>
</evidence>
<dbReference type="Proteomes" id="UP001066276">
    <property type="component" value="Chromosome 2_1"/>
</dbReference>
<dbReference type="AlphaFoldDB" id="A0AAV7VG75"/>
<name>A0AAV7VG75_PLEWA</name>
<dbReference type="EMBL" id="JANPWB010000003">
    <property type="protein sequence ID" value="KAJ1199014.1"/>
    <property type="molecule type" value="Genomic_DNA"/>
</dbReference>
<protein>
    <submittedName>
        <fullName evidence="2">Uncharacterized protein</fullName>
    </submittedName>
</protein>
<reference evidence="2" key="1">
    <citation type="journal article" date="2022" name="bioRxiv">
        <title>Sequencing and chromosome-scale assembly of the giantPleurodeles waltlgenome.</title>
        <authorList>
            <person name="Brown T."/>
            <person name="Elewa A."/>
            <person name="Iarovenko S."/>
            <person name="Subramanian E."/>
            <person name="Araus A.J."/>
            <person name="Petzold A."/>
            <person name="Susuki M."/>
            <person name="Suzuki K.-i.T."/>
            <person name="Hayashi T."/>
            <person name="Toyoda A."/>
            <person name="Oliveira C."/>
            <person name="Osipova E."/>
            <person name="Leigh N.D."/>
            <person name="Simon A."/>
            <person name="Yun M.H."/>
        </authorList>
    </citation>
    <scope>NUCLEOTIDE SEQUENCE</scope>
    <source>
        <strain evidence="2">20211129_DDA</strain>
        <tissue evidence="2">Liver</tissue>
    </source>
</reference>
<accession>A0AAV7VG75</accession>
<evidence type="ECO:0000313" key="3">
    <source>
        <dbReference type="Proteomes" id="UP001066276"/>
    </source>
</evidence>
<comment type="caution">
    <text evidence="2">The sequence shown here is derived from an EMBL/GenBank/DDBJ whole genome shotgun (WGS) entry which is preliminary data.</text>
</comment>
<proteinExistence type="predicted"/>
<organism evidence="2 3">
    <name type="scientific">Pleurodeles waltl</name>
    <name type="common">Iberian ribbed newt</name>
    <dbReference type="NCBI Taxonomy" id="8319"/>
    <lineage>
        <taxon>Eukaryota</taxon>
        <taxon>Metazoa</taxon>
        <taxon>Chordata</taxon>
        <taxon>Craniata</taxon>
        <taxon>Vertebrata</taxon>
        <taxon>Euteleostomi</taxon>
        <taxon>Amphibia</taxon>
        <taxon>Batrachia</taxon>
        <taxon>Caudata</taxon>
        <taxon>Salamandroidea</taxon>
        <taxon>Salamandridae</taxon>
        <taxon>Pleurodelinae</taxon>
        <taxon>Pleurodeles</taxon>
    </lineage>
</organism>
<gene>
    <name evidence="2" type="ORF">NDU88_002852</name>
</gene>
<keyword evidence="3" id="KW-1185">Reference proteome</keyword>
<feature type="region of interest" description="Disordered" evidence="1">
    <location>
        <begin position="195"/>
        <end position="214"/>
    </location>
</feature>